<dbReference type="InterPro" id="IPR038514">
    <property type="entry name" value="AAR2_C_sf"/>
</dbReference>
<dbReference type="InterPro" id="IPR033647">
    <property type="entry name" value="Aar2_N"/>
</dbReference>
<gene>
    <name evidence="4" type="ORF">ALAG00032_LOCUS984</name>
</gene>
<proteinExistence type="inferred from homology"/>
<evidence type="ECO:0000313" key="4">
    <source>
        <dbReference type="EMBL" id="CAE0360254.1"/>
    </source>
</evidence>
<dbReference type="Pfam" id="PF05282">
    <property type="entry name" value="AAR2"/>
    <property type="match status" value="1"/>
</dbReference>
<reference evidence="4" key="1">
    <citation type="submission" date="2021-01" db="EMBL/GenBank/DDBJ databases">
        <authorList>
            <person name="Corre E."/>
            <person name="Pelletier E."/>
            <person name="Niang G."/>
            <person name="Scheremetjew M."/>
            <person name="Finn R."/>
            <person name="Kale V."/>
            <person name="Holt S."/>
            <person name="Cochrane G."/>
            <person name="Meng A."/>
            <person name="Brown T."/>
            <person name="Cohen L."/>
        </authorList>
    </citation>
    <scope>NUCLEOTIDE SEQUENCE</scope>
    <source>
        <strain evidence="4">CCMP1510</strain>
    </source>
</reference>
<accession>A0A7S3JQM3</accession>
<feature type="domain" description="AAR2 N-terminal" evidence="3">
    <location>
        <begin position="6"/>
        <end position="130"/>
    </location>
</feature>
<evidence type="ECO:0000256" key="1">
    <source>
        <dbReference type="ARBA" id="ARBA00006281"/>
    </source>
</evidence>
<dbReference type="PANTHER" id="PTHR12689">
    <property type="entry name" value="A1 CISTRON SPLICING FACTOR AAR2-RELATED"/>
    <property type="match status" value="1"/>
</dbReference>
<evidence type="ECO:0008006" key="5">
    <source>
        <dbReference type="Google" id="ProtNLM"/>
    </source>
</evidence>
<dbReference type="InterPro" id="IPR007946">
    <property type="entry name" value="AAR2"/>
</dbReference>
<sequence length="431" mass="47762">MQQENSGFIVVGGLKAGDEWGIDTYSWQVGWKFEGLCRVPLGLHLLVFGSISRQGVFVRMDRDAIIIKDWDGERIENSGGDRVLSGSALEVARRAAVTPGALNLGTYPERHTEVWSSLTSHVSEATLERCGLQLDVAFSCNDDEKWEEDDEVLLSSDEKEREIFFSSQKKHRDEEDLDEIIALLGSPRWTPLPGVKLSSRQDTVAHMDGSERALAMARTACGGRLEQVLAEAQLAFIIFLALGSLEALKQWQRLLSLLCSCDTLLNSGQFTDQLSNSLRSQLELAPSDFFHDPLLSAEDTIRPALGCFFESVPINNNSAQMLFAFVQAKFGLFESASSILEARQGFLLDAPEDAPIIVPPTEETNDPRLELQRLGFPELAQVLDPHTEDADMAAARILDTPHTDPAVRDDATRWLEYSAAQILVCPLSDRK</sequence>
<dbReference type="Gene3D" id="2.60.34.20">
    <property type="match status" value="1"/>
</dbReference>
<dbReference type="AlphaFoldDB" id="A0A7S3JQM3"/>
<evidence type="ECO:0000259" key="2">
    <source>
        <dbReference type="Pfam" id="PF05282"/>
    </source>
</evidence>
<dbReference type="InterPro" id="IPR033648">
    <property type="entry name" value="AAR2_C"/>
</dbReference>
<comment type="similarity">
    <text evidence="1">Belongs to the AAR2 family.</text>
</comment>
<dbReference type="CDD" id="cd13777">
    <property type="entry name" value="Aar2_N"/>
    <property type="match status" value="1"/>
</dbReference>
<dbReference type="EMBL" id="HBIJ01001324">
    <property type="protein sequence ID" value="CAE0360254.1"/>
    <property type="molecule type" value="Transcribed_RNA"/>
</dbReference>
<dbReference type="Gene3D" id="1.25.40.550">
    <property type="entry name" value="Aar2, C-terminal domain-like"/>
    <property type="match status" value="1"/>
</dbReference>
<feature type="domain" description="AAR2 C-terminal" evidence="2">
    <location>
        <begin position="198"/>
        <end position="316"/>
    </location>
</feature>
<dbReference type="CDD" id="cd13778">
    <property type="entry name" value="Aar2_C"/>
    <property type="match status" value="1"/>
</dbReference>
<protein>
    <recommendedName>
        <fullName evidence="5">Protein AAR2 homolog</fullName>
    </recommendedName>
</protein>
<dbReference type="Pfam" id="PF20981">
    <property type="entry name" value="AAR2_1st"/>
    <property type="match status" value="1"/>
</dbReference>
<organism evidence="4">
    <name type="scientific">Aureoumbra lagunensis</name>
    <dbReference type="NCBI Taxonomy" id="44058"/>
    <lineage>
        <taxon>Eukaryota</taxon>
        <taxon>Sar</taxon>
        <taxon>Stramenopiles</taxon>
        <taxon>Ochrophyta</taxon>
        <taxon>Pelagophyceae</taxon>
        <taxon>Pelagomonadales</taxon>
        <taxon>Aureoumbra</taxon>
    </lineage>
</organism>
<name>A0A7S3JQM3_9STRA</name>
<evidence type="ECO:0000259" key="3">
    <source>
        <dbReference type="Pfam" id="PF20981"/>
    </source>
</evidence>
<dbReference type="PANTHER" id="PTHR12689:SF4">
    <property type="entry name" value="PROTEIN AAR2 HOMOLOG"/>
    <property type="match status" value="1"/>
</dbReference>
<dbReference type="GO" id="GO:0000244">
    <property type="term" value="P:spliceosomal tri-snRNP complex assembly"/>
    <property type="evidence" value="ECO:0007669"/>
    <property type="project" value="TreeGrafter"/>
</dbReference>
<dbReference type="InterPro" id="IPR038516">
    <property type="entry name" value="AAR2_N_sf"/>
</dbReference>